<dbReference type="InterPro" id="IPR003833">
    <property type="entry name" value="CT_C_D"/>
</dbReference>
<keyword evidence="1" id="KW-0547">Nucleotide-binding</keyword>
<dbReference type="InterPro" id="IPR029000">
    <property type="entry name" value="Cyclophilin-like_dom_sf"/>
</dbReference>
<dbReference type="PANTHER" id="PTHR34698:SF2">
    <property type="entry name" value="5-OXOPROLINASE SUBUNIT B"/>
    <property type="match status" value="1"/>
</dbReference>
<keyword evidence="3" id="KW-0067">ATP-binding</keyword>
<evidence type="ECO:0000256" key="3">
    <source>
        <dbReference type="ARBA" id="ARBA00022840"/>
    </source>
</evidence>
<dbReference type="RefSeq" id="WP_343804089.1">
    <property type="nucleotide sequence ID" value="NZ_BAAAET010000002.1"/>
</dbReference>
<name>A0ABN1I4F8_9GAMM</name>
<dbReference type="SUPFAM" id="SSF50891">
    <property type="entry name" value="Cyclophilin-like"/>
    <property type="match status" value="1"/>
</dbReference>
<dbReference type="Gene3D" id="3.30.1360.40">
    <property type="match status" value="1"/>
</dbReference>
<dbReference type="Pfam" id="PF02682">
    <property type="entry name" value="CT_C_D"/>
    <property type="match status" value="1"/>
</dbReference>
<keyword evidence="2 5" id="KW-0378">Hydrolase</keyword>
<proteinExistence type="predicted"/>
<dbReference type="SMART" id="SM00796">
    <property type="entry name" value="AHS1"/>
    <property type="match status" value="1"/>
</dbReference>
<dbReference type="Proteomes" id="UP001499915">
    <property type="component" value="Unassembled WGS sequence"/>
</dbReference>
<dbReference type="InterPro" id="IPR010016">
    <property type="entry name" value="PxpB"/>
</dbReference>
<reference evidence="5 6" key="1">
    <citation type="journal article" date="2019" name="Int. J. Syst. Evol. Microbiol.">
        <title>The Global Catalogue of Microorganisms (GCM) 10K type strain sequencing project: providing services to taxonomists for standard genome sequencing and annotation.</title>
        <authorList>
            <consortium name="The Broad Institute Genomics Platform"/>
            <consortium name="The Broad Institute Genome Sequencing Center for Infectious Disease"/>
            <person name="Wu L."/>
            <person name="Ma J."/>
        </authorList>
    </citation>
    <scope>NUCLEOTIDE SEQUENCE [LARGE SCALE GENOMIC DNA]</scope>
    <source>
        <strain evidence="5 6">JCM 15134</strain>
    </source>
</reference>
<evidence type="ECO:0000256" key="2">
    <source>
        <dbReference type="ARBA" id="ARBA00022801"/>
    </source>
</evidence>
<evidence type="ECO:0000313" key="5">
    <source>
        <dbReference type="EMBL" id="GAA0688229.1"/>
    </source>
</evidence>
<sequence length="229" mass="25096">MIHWSIENAGPDALIIRFGQQIDETLVPLIRAASDLIAAELSDQLRDLVPSYTTLMVVYDPLRTDFAGMVQKINARLSTLEVTRAETGRRVEIPVYYDPEVGPDLERVARLHGISTDEVIRLHTARDYHVFAIGFAPGFAYMGQVDPALRTPRLETPRTRVPVGSVALADQQTAVYPVATPGGWNILGRTPVKMFDPALAGLCPVEAGDRVRFVSISKAEFLAAGGELE</sequence>
<dbReference type="Gene3D" id="2.40.100.10">
    <property type="entry name" value="Cyclophilin-like"/>
    <property type="match status" value="1"/>
</dbReference>
<feature type="domain" description="Carboxyltransferase" evidence="4">
    <location>
        <begin position="4"/>
        <end position="205"/>
    </location>
</feature>
<accession>A0ABN1I4F8</accession>
<dbReference type="SUPFAM" id="SSF160467">
    <property type="entry name" value="PH0987 N-terminal domain-like"/>
    <property type="match status" value="1"/>
</dbReference>
<evidence type="ECO:0000259" key="4">
    <source>
        <dbReference type="SMART" id="SM00796"/>
    </source>
</evidence>
<gene>
    <name evidence="5" type="ORF">GCM10009104_12940</name>
</gene>
<evidence type="ECO:0000313" key="6">
    <source>
        <dbReference type="Proteomes" id="UP001499915"/>
    </source>
</evidence>
<organism evidence="5 6">
    <name type="scientific">Marinobacterium maritimum</name>
    <dbReference type="NCBI Taxonomy" id="500162"/>
    <lineage>
        <taxon>Bacteria</taxon>
        <taxon>Pseudomonadati</taxon>
        <taxon>Pseudomonadota</taxon>
        <taxon>Gammaproteobacteria</taxon>
        <taxon>Oceanospirillales</taxon>
        <taxon>Oceanospirillaceae</taxon>
        <taxon>Marinobacterium</taxon>
    </lineage>
</organism>
<keyword evidence="6" id="KW-1185">Reference proteome</keyword>
<dbReference type="EMBL" id="BAAAET010000002">
    <property type="protein sequence ID" value="GAA0688229.1"/>
    <property type="molecule type" value="Genomic_DNA"/>
</dbReference>
<evidence type="ECO:0000256" key="1">
    <source>
        <dbReference type="ARBA" id="ARBA00022741"/>
    </source>
</evidence>
<comment type="caution">
    <text evidence="5">The sequence shown here is derived from an EMBL/GenBank/DDBJ whole genome shotgun (WGS) entry which is preliminary data.</text>
</comment>
<dbReference type="NCBIfam" id="TIGR00370">
    <property type="entry name" value="5-oxoprolinase subunit PxpB"/>
    <property type="match status" value="1"/>
</dbReference>
<dbReference type="GO" id="GO:0016787">
    <property type="term" value="F:hydrolase activity"/>
    <property type="evidence" value="ECO:0007669"/>
    <property type="project" value="UniProtKB-KW"/>
</dbReference>
<dbReference type="PANTHER" id="PTHR34698">
    <property type="entry name" value="5-OXOPROLINASE SUBUNIT B"/>
    <property type="match status" value="1"/>
</dbReference>
<protein>
    <submittedName>
        <fullName evidence="5">Allophanate hydrolase subunit 1</fullName>
    </submittedName>
</protein>